<name>A0A8J3TWF7_9ACTN</name>
<evidence type="ECO:0000313" key="1">
    <source>
        <dbReference type="EMBL" id="GII34373.1"/>
    </source>
</evidence>
<evidence type="ECO:0000313" key="2">
    <source>
        <dbReference type="Proteomes" id="UP000650628"/>
    </source>
</evidence>
<dbReference type="Proteomes" id="UP000650628">
    <property type="component" value="Unassembled WGS sequence"/>
</dbReference>
<organism evidence="1 2">
    <name type="scientific">Planotetraspora mira</name>
    <dbReference type="NCBI Taxonomy" id="58121"/>
    <lineage>
        <taxon>Bacteria</taxon>
        <taxon>Bacillati</taxon>
        <taxon>Actinomycetota</taxon>
        <taxon>Actinomycetes</taxon>
        <taxon>Streptosporangiales</taxon>
        <taxon>Streptosporangiaceae</taxon>
        <taxon>Planotetraspora</taxon>
    </lineage>
</organism>
<gene>
    <name evidence="1" type="ORF">Pmi06nite_78150</name>
</gene>
<protein>
    <submittedName>
        <fullName evidence="1">Uncharacterized protein</fullName>
    </submittedName>
</protein>
<dbReference type="AlphaFoldDB" id="A0A8J3TWF7"/>
<sequence>MPSTLSFRPCPGNHRKAATQVDYTTLGTGYVQEAHERFQRWQEEIHGGEQPPSERVIEDERAISGEEYRLQAEGPHPLPSLRQH</sequence>
<reference evidence="1 2" key="1">
    <citation type="submission" date="2021-01" db="EMBL/GenBank/DDBJ databases">
        <title>Whole genome shotgun sequence of Planotetraspora mira NBRC 15435.</title>
        <authorList>
            <person name="Komaki H."/>
            <person name="Tamura T."/>
        </authorList>
    </citation>
    <scope>NUCLEOTIDE SEQUENCE [LARGE SCALE GENOMIC DNA]</scope>
    <source>
        <strain evidence="1 2">NBRC 15435</strain>
    </source>
</reference>
<accession>A0A8J3TWF7</accession>
<keyword evidence="2" id="KW-1185">Reference proteome</keyword>
<proteinExistence type="predicted"/>
<dbReference type="EMBL" id="BOOO01000049">
    <property type="protein sequence ID" value="GII34373.1"/>
    <property type="molecule type" value="Genomic_DNA"/>
</dbReference>
<comment type="caution">
    <text evidence="1">The sequence shown here is derived from an EMBL/GenBank/DDBJ whole genome shotgun (WGS) entry which is preliminary data.</text>
</comment>